<dbReference type="CDD" id="cd06171">
    <property type="entry name" value="Sigma70_r4"/>
    <property type="match status" value="1"/>
</dbReference>
<dbReference type="InterPro" id="IPR007627">
    <property type="entry name" value="RNA_pol_sigma70_r2"/>
</dbReference>
<dbReference type="InterPro" id="IPR013324">
    <property type="entry name" value="RNA_pol_sigma_r3/r4-like"/>
</dbReference>
<dbReference type="GO" id="GO:0016987">
    <property type="term" value="F:sigma factor activity"/>
    <property type="evidence" value="ECO:0007669"/>
    <property type="project" value="UniProtKB-KW"/>
</dbReference>
<feature type="domain" description="RNA polymerase sigma-70 region 2" evidence="6">
    <location>
        <begin position="24"/>
        <end position="84"/>
    </location>
</feature>
<keyword evidence="9" id="KW-1185">Reference proteome</keyword>
<dbReference type="InterPro" id="IPR014284">
    <property type="entry name" value="RNA_pol_sigma-70_dom"/>
</dbReference>
<dbReference type="HOGENOM" id="CLU_047691_3_0_6"/>
<dbReference type="AlphaFoldDB" id="K4KQL0"/>
<dbReference type="KEGG" id="saga:M5M_16390"/>
<organism evidence="8 9">
    <name type="scientific">Simiduia agarivorans (strain DSM 21679 / JCM 13881 / BCRC 17597 / SA1)</name>
    <dbReference type="NCBI Taxonomy" id="1117647"/>
    <lineage>
        <taxon>Bacteria</taxon>
        <taxon>Pseudomonadati</taxon>
        <taxon>Pseudomonadota</taxon>
        <taxon>Gammaproteobacteria</taxon>
        <taxon>Cellvibrionales</taxon>
        <taxon>Cellvibrionaceae</taxon>
        <taxon>Simiduia</taxon>
    </lineage>
</organism>
<reference evidence="8 9" key="1">
    <citation type="journal article" date="2013" name="Genome Announc.">
        <title>Complete genome sequence of Simiduia agarivorans SA1(T), a marine bacterium able to degrade a variety of polysaccharides.</title>
        <authorList>
            <person name="Lin S.Y."/>
            <person name="Shieh W.Y."/>
            <person name="Chen J.S."/>
            <person name="Tang S.L."/>
        </authorList>
    </citation>
    <scope>NUCLEOTIDE SEQUENCE [LARGE SCALE GENOMIC DNA]</scope>
    <source>
        <strain evidence="9">DSM 21679 / JCM 13881 / BCRC 17597 / SA1</strain>
    </source>
</reference>
<keyword evidence="2" id="KW-0805">Transcription regulation</keyword>
<evidence type="ECO:0000259" key="6">
    <source>
        <dbReference type="Pfam" id="PF04542"/>
    </source>
</evidence>
<dbReference type="Gene3D" id="1.10.10.10">
    <property type="entry name" value="Winged helix-like DNA-binding domain superfamily/Winged helix DNA-binding domain"/>
    <property type="match status" value="1"/>
</dbReference>
<dbReference type="SUPFAM" id="SSF88946">
    <property type="entry name" value="Sigma2 domain of RNA polymerase sigma factors"/>
    <property type="match status" value="1"/>
</dbReference>
<keyword evidence="4" id="KW-0238">DNA-binding</keyword>
<dbReference type="PANTHER" id="PTHR43133">
    <property type="entry name" value="RNA POLYMERASE ECF-TYPE SIGMA FACTO"/>
    <property type="match status" value="1"/>
</dbReference>
<dbReference type="InterPro" id="IPR013249">
    <property type="entry name" value="RNA_pol_sigma70_r4_t2"/>
</dbReference>
<dbReference type="Proteomes" id="UP000000466">
    <property type="component" value="Chromosome"/>
</dbReference>
<keyword evidence="5" id="KW-0804">Transcription</keyword>
<comment type="similarity">
    <text evidence="1">Belongs to the sigma-70 factor family. ECF subfamily.</text>
</comment>
<evidence type="ECO:0000313" key="9">
    <source>
        <dbReference type="Proteomes" id="UP000000466"/>
    </source>
</evidence>
<evidence type="ECO:0000313" key="8">
    <source>
        <dbReference type="EMBL" id="AFV00409.1"/>
    </source>
</evidence>
<dbReference type="eggNOG" id="COG1595">
    <property type="taxonomic scope" value="Bacteria"/>
</dbReference>
<dbReference type="InterPro" id="IPR036388">
    <property type="entry name" value="WH-like_DNA-bd_sf"/>
</dbReference>
<dbReference type="PANTHER" id="PTHR43133:SF8">
    <property type="entry name" value="RNA POLYMERASE SIGMA FACTOR HI_1459-RELATED"/>
    <property type="match status" value="1"/>
</dbReference>
<dbReference type="InterPro" id="IPR013325">
    <property type="entry name" value="RNA_pol_sigma_r2"/>
</dbReference>
<evidence type="ECO:0000259" key="7">
    <source>
        <dbReference type="Pfam" id="PF08281"/>
    </source>
</evidence>
<dbReference type="NCBIfam" id="TIGR02937">
    <property type="entry name" value="sigma70-ECF"/>
    <property type="match status" value="1"/>
</dbReference>
<dbReference type="Pfam" id="PF04542">
    <property type="entry name" value="Sigma70_r2"/>
    <property type="match status" value="1"/>
</dbReference>
<dbReference type="RefSeq" id="WP_015048561.1">
    <property type="nucleotide sequence ID" value="NC_018868.3"/>
</dbReference>
<dbReference type="Pfam" id="PF08281">
    <property type="entry name" value="Sigma70_r4_2"/>
    <property type="match status" value="1"/>
</dbReference>
<protein>
    <submittedName>
        <fullName evidence="8">Sigma-24 FecI-like protein</fullName>
    </submittedName>
</protein>
<dbReference type="InterPro" id="IPR039425">
    <property type="entry name" value="RNA_pol_sigma-70-like"/>
</dbReference>
<dbReference type="EMBL" id="CP003746">
    <property type="protein sequence ID" value="AFV00409.1"/>
    <property type="molecule type" value="Genomic_DNA"/>
</dbReference>
<dbReference type="SUPFAM" id="SSF88659">
    <property type="entry name" value="Sigma3 and sigma4 domains of RNA polymerase sigma factors"/>
    <property type="match status" value="1"/>
</dbReference>
<dbReference type="STRING" id="1117647.M5M_16390"/>
<dbReference type="GO" id="GO:0003677">
    <property type="term" value="F:DNA binding"/>
    <property type="evidence" value="ECO:0007669"/>
    <property type="project" value="UniProtKB-KW"/>
</dbReference>
<evidence type="ECO:0000256" key="4">
    <source>
        <dbReference type="ARBA" id="ARBA00023125"/>
    </source>
</evidence>
<evidence type="ECO:0000256" key="3">
    <source>
        <dbReference type="ARBA" id="ARBA00023082"/>
    </source>
</evidence>
<evidence type="ECO:0000256" key="5">
    <source>
        <dbReference type="ARBA" id="ARBA00023163"/>
    </source>
</evidence>
<name>K4KQL0_SIMAS</name>
<evidence type="ECO:0000256" key="2">
    <source>
        <dbReference type="ARBA" id="ARBA00023015"/>
    </source>
</evidence>
<keyword evidence="3" id="KW-0731">Sigma factor</keyword>
<evidence type="ECO:0000256" key="1">
    <source>
        <dbReference type="ARBA" id="ARBA00010641"/>
    </source>
</evidence>
<gene>
    <name evidence="8" type="ordered locus">M5M_16390</name>
</gene>
<dbReference type="OrthoDB" id="9780326at2"/>
<feature type="domain" description="RNA polymerase sigma factor 70 region 4 type 2" evidence="7">
    <location>
        <begin position="113"/>
        <end position="164"/>
    </location>
</feature>
<dbReference type="Gene3D" id="1.10.1740.10">
    <property type="match status" value="1"/>
</dbReference>
<proteinExistence type="inferred from homology"/>
<sequence length="181" mass="20026">MDNHQEAQCIARAKAGDTTAFGQLVAAYQSNLRLSARQWTGDAALADDMAQEAFIRAWQKLGQFDGRARFSSWLYRIAFNHWLNVKARYQPATACNDETAEPQTASHPGTGRDIARALARLSEPQRLCIHLCLQRDFTHAEAADILNLPVGTVKTHINRGRSALQVLMADYSSTTEAMGHG</sequence>
<dbReference type="GO" id="GO:0006352">
    <property type="term" value="P:DNA-templated transcription initiation"/>
    <property type="evidence" value="ECO:0007669"/>
    <property type="project" value="InterPro"/>
</dbReference>
<accession>K4KQL0</accession>